<evidence type="ECO:0000256" key="3">
    <source>
        <dbReference type="SAM" id="Phobius"/>
    </source>
</evidence>
<sequence length="341" mass="37392">MGIVWAVALLIALFQWGSGHKNHSLDAALVYSYAISTAIWFLTDPGRIALHRLLGTQGPHYWGLSLRMMAYLLAGVVVGYTLGTFVGDAYTGHSTWELLTVSPLRFFGFWLSTLGISLGFLFSFYQRARNQDLQRQATEARLKLLETQLEPHMLFNTLANLRALIATDPPRAVHMLDRLNDYLRATLRASRTDGSSGSHTLADEFARLRDYLELMAVRMGPRLSYTLDLPEALQRHPVPPLLLQPLVENAIRHGLEPKLDGGRIDIRARTDGAGQLLLEVIDTGVGMDTGGAPPSGSGFGLSQVRERVASLPGGGRVDLSAQPGHGATVRIHLPFVNTPQP</sequence>
<reference evidence="5 6" key="1">
    <citation type="submission" date="2019-09" db="EMBL/GenBank/DDBJ databases">
        <title>Hydrogenophaga aromatica sp. nov., isolated from a para-xylene-degrading enrichment culture.</title>
        <authorList>
            <person name="Tancsics A."/>
            <person name="Banerjee S."/>
        </authorList>
    </citation>
    <scope>NUCLEOTIDE SEQUENCE [LARGE SCALE GENOMIC DNA]</scope>
    <source>
        <strain evidence="5 6">D2P1</strain>
    </source>
</reference>
<organism evidence="5 6">
    <name type="scientific">Hydrogenophaga aromaticivorans</name>
    <dbReference type="NCBI Taxonomy" id="2610898"/>
    <lineage>
        <taxon>Bacteria</taxon>
        <taxon>Pseudomonadati</taxon>
        <taxon>Pseudomonadota</taxon>
        <taxon>Betaproteobacteria</taxon>
        <taxon>Burkholderiales</taxon>
        <taxon>Comamonadaceae</taxon>
        <taxon>Hydrogenophaga</taxon>
    </lineage>
</organism>
<dbReference type="Pfam" id="PF06580">
    <property type="entry name" value="His_kinase"/>
    <property type="match status" value="1"/>
</dbReference>
<evidence type="ECO:0000259" key="4">
    <source>
        <dbReference type="PROSITE" id="PS50109"/>
    </source>
</evidence>
<dbReference type="SMART" id="SM00387">
    <property type="entry name" value="HATPase_c"/>
    <property type="match status" value="1"/>
</dbReference>
<dbReference type="InterPro" id="IPR010559">
    <property type="entry name" value="Sig_transdc_His_kin_internal"/>
</dbReference>
<dbReference type="InterPro" id="IPR004358">
    <property type="entry name" value="Sig_transdc_His_kin-like_C"/>
</dbReference>
<feature type="transmembrane region" description="Helical" evidence="3">
    <location>
        <begin position="29"/>
        <end position="50"/>
    </location>
</feature>
<comment type="caution">
    <text evidence="5">The sequence shown here is derived from an EMBL/GenBank/DDBJ whole genome shotgun (WGS) entry which is preliminary data.</text>
</comment>
<evidence type="ECO:0000313" key="5">
    <source>
        <dbReference type="EMBL" id="NWF45857.1"/>
    </source>
</evidence>
<keyword evidence="3" id="KW-1133">Transmembrane helix</keyword>
<dbReference type="GO" id="GO:0000155">
    <property type="term" value="F:phosphorelay sensor kinase activity"/>
    <property type="evidence" value="ECO:0007669"/>
    <property type="project" value="InterPro"/>
</dbReference>
<dbReference type="InterPro" id="IPR036890">
    <property type="entry name" value="HATPase_C_sf"/>
</dbReference>
<dbReference type="InterPro" id="IPR050640">
    <property type="entry name" value="Bact_2-comp_sensor_kinase"/>
</dbReference>
<protein>
    <recommendedName>
        <fullName evidence="2">histidine kinase</fullName>
        <ecNumber evidence="2">2.7.13.3</ecNumber>
    </recommendedName>
</protein>
<dbReference type="SUPFAM" id="SSF55874">
    <property type="entry name" value="ATPase domain of HSP90 chaperone/DNA topoisomerase II/histidine kinase"/>
    <property type="match status" value="1"/>
</dbReference>
<dbReference type="PROSITE" id="PS50109">
    <property type="entry name" value="HIS_KIN"/>
    <property type="match status" value="1"/>
</dbReference>
<evidence type="ECO:0000256" key="1">
    <source>
        <dbReference type="ARBA" id="ARBA00000085"/>
    </source>
</evidence>
<dbReference type="AlphaFoldDB" id="A0A7Y8GXH8"/>
<dbReference type="Gene3D" id="3.30.565.10">
    <property type="entry name" value="Histidine kinase-like ATPase, C-terminal domain"/>
    <property type="match status" value="1"/>
</dbReference>
<evidence type="ECO:0000313" key="6">
    <source>
        <dbReference type="Proteomes" id="UP000545507"/>
    </source>
</evidence>
<name>A0A7Y8GXH8_9BURK</name>
<dbReference type="EC" id="2.7.13.3" evidence="2"/>
<keyword evidence="3" id="KW-0812">Transmembrane</keyword>
<dbReference type="GO" id="GO:0016020">
    <property type="term" value="C:membrane"/>
    <property type="evidence" value="ECO:0007669"/>
    <property type="project" value="InterPro"/>
</dbReference>
<dbReference type="Proteomes" id="UP000545507">
    <property type="component" value="Unassembled WGS sequence"/>
</dbReference>
<comment type="catalytic activity">
    <reaction evidence="1">
        <text>ATP + protein L-histidine = ADP + protein N-phospho-L-histidine.</text>
        <dbReference type="EC" id="2.7.13.3"/>
    </reaction>
</comment>
<gene>
    <name evidence="5" type="ORF">F3K02_11440</name>
</gene>
<dbReference type="PRINTS" id="PR00344">
    <property type="entry name" value="BCTRLSENSOR"/>
</dbReference>
<keyword evidence="3" id="KW-0472">Membrane</keyword>
<dbReference type="PANTHER" id="PTHR34220:SF9">
    <property type="entry name" value="SIGNAL TRANSDUCTION HISTIDINE KINASE INTERNAL REGION DOMAIN-CONTAINING PROTEIN"/>
    <property type="match status" value="1"/>
</dbReference>
<dbReference type="Pfam" id="PF02518">
    <property type="entry name" value="HATPase_c"/>
    <property type="match status" value="1"/>
</dbReference>
<keyword evidence="6" id="KW-1185">Reference proteome</keyword>
<dbReference type="InterPro" id="IPR005467">
    <property type="entry name" value="His_kinase_dom"/>
</dbReference>
<dbReference type="EMBL" id="VYGV01000007">
    <property type="protein sequence ID" value="NWF45857.1"/>
    <property type="molecule type" value="Genomic_DNA"/>
</dbReference>
<dbReference type="InterPro" id="IPR003594">
    <property type="entry name" value="HATPase_dom"/>
</dbReference>
<dbReference type="PANTHER" id="PTHR34220">
    <property type="entry name" value="SENSOR HISTIDINE KINASE YPDA"/>
    <property type="match status" value="1"/>
</dbReference>
<feature type="domain" description="Histidine kinase" evidence="4">
    <location>
        <begin position="242"/>
        <end position="337"/>
    </location>
</feature>
<feature type="transmembrane region" description="Helical" evidence="3">
    <location>
        <begin position="107"/>
        <end position="125"/>
    </location>
</feature>
<keyword evidence="5" id="KW-0808">Transferase</keyword>
<keyword evidence="5" id="KW-0418">Kinase</keyword>
<evidence type="ECO:0000256" key="2">
    <source>
        <dbReference type="ARBA" id="ARBA00012438"/>
    </source>
</evidence>
<accession>A0A7Y8GXH8</accession>
<feature type="transmembrane region" description="Helical" evidence="3">
    <location>
        <begin position="70"/>
        <end position="87"/>
    </location>
</feature>
<proteinExistence type="predicted"/>